<feature type="region of interest" description="Disordered" evidence="1">
    <location>
        <begin position="1"/>
        <end position="21"/>
    </location>
</feature>
<dbReference type="AlphaFoldDB" id="A0AAN9Y1E6"/>
<protein>
    <submittedName>
        <fullName evidence="2">Uncharacterized protein</fullName>
    </submittedName>
</protein>
<dbReference type="Proteomes" id="UP001367676">
    <property type="component" value="Unassembled WGS sequence"/>
</dbReference>
<accession>A0AAN9Y1E6</accession>
<comment type="caution">
    <text evidence="2">The sequence shown here is derived from an EMBL/GenBank/DDBJ whole genome shotgun (WGS) entry which is preliminary data.</text>
</comment>
<proteinExistence type="predicted"/>
<organism evidence="2 3">
    <name type="scientific">Parthenolecanium corni</name>
    <dbReference type="NCBI Taxonomy" id="536013"/>
    <lineage>
        <taxon>Eukaryota</taxon>
        <taxon>Metazoa</taxon>
        <taxon>Ecdysozoa</taxon>
        <taxon>Arthropoda</taxon>
        <taxon>Hexapoda</taxon>
        <taxon>Insecta</taxon>
        <taxon>Pterygota</taxon>
        <taxon>Neoptera</taxon>
        <taxon>Paraneoptera</taxon>
        <taxon>Hemiptera</taxon>
        <taxon>Sternorrhyncha</taxon>
        <taxon>Coccoidea</taxon>
        <taxon>Coccidae</taxon>
        <taxon>Parthenolecanium</taxon>
    </lineage>
</organism>
<evidence type="ECO:0000256" key="1">
    <source>
        <dbReference type="SAM" id="MobiDB-lite"/>
    </source>
</evidence>
<keyword evidence="3" id="KW-1185">Reference proteome</keyword>
<evidence type="ECO:0000313" key="3">
    <source>
        <dbReference type="Proteomes" id="UP001367676"/>
    </source>
</evidence>
<reference evidence="2 3" key="1">
    <citation type="submission" date="2024-03" db="EMBL/GenBank/DDBJ databases">
        <title>Adaptation during the transition from Ophiocordyceps entomopathogen to insect associate is accompanied by gene loss and intensified selection.</title>
        <authorList>
            <person name="Ward C.M."/>
            <person name="Onetto C.A."/>
            <person name="Borneman A.R."/>
        </authorList>
    </citation>
    <scope>NUCLEOTIDE SEQUENCE [LARGE SCALE GENOMIC DNA]</scope>
    <source>
        <strain evidence="2">AWRI1</strain>
        <tissue evidence="2">Single Adult Female</tissue>
    </source>
</reference>
<evidence type="ECO:0000313" key="2">
    <source>
        <dbReference type="EMBL" id="KAK7579610.1"/>
    </source>
</evidence>
<name>A0AAN9Y1E6_9HEMI</name>
<dbReference type="EMBL" id="JBBCAQ010000034">
    <property type="protein sequence ID" value="KAK7579610.1"/>
    <property type="molecule type" value="Genomic_DNA"/>
</dbReference>
<sequence length="163" mass="17936">MGTASPHKAFRRSKALQTAKHSNEVAINSQSIPSGTVTVLRRVVRQNAASGSVEVHISESFVKTYTYMSSLIDCLALREIASDCKSPGQSHLCGGERRRVATHTTENQEVGSAEKFCAKDYDQMSHAIRSWTRHADGLDLNLNLDLDLDLDHESKATRLVPTV</sequence>
<gene>
    <name evidence="2" type="ORF">V9T40_000239</name>
</gene>